<keyword evidence="2" id="KW-0294">Fucose metabolism</keyword>
<feature type="transmembrane region" description="Helical" evidence="4">
    <location>
        <begin position="20"/>
        <end position="40"/>
    </location>
</feature>
<evidence type="ECO:0000313" key="5">
    <source>
        <dbReference type="EMBL" id="CAK7214523.1"/>
    </source>
</evidence>
<keyword evidence="4" id="KW-0472">Membrane</keyword>
<evidence type="ECO:0000256" key="3">
    <source>
        <dbReference type="ARBA" id="ARBA00023277"/>
    </source>
</evidence>
<dbReference type="Gene3D" id="3.40.50.11350">
    <property type="match status" value="1"/>
</dbReference>
<gene>
    <name evidence="5" type="ORF">SBRCBS47491_002171</name>
</gene>
<evidence type="ECO:0000256" key="4">
    <source>
        <dbReference type="SAM" id="Phobius"/>
    </source>
</evidence>
<keyword evidence="4" id="KW-0812">Transmembrane</keyword>
<evidence type="ECO:0008006" key="7">
    <source>
        <dbReference type="Google" id="ProtNLM"/>
    </source>
</evidence>
<keyword evidence="6" id="KW-1185">Reference proteome</keyword>
<comment type="caution">
    <text evidence="5">The sequence shown here is derived from an EMBL/GenBank/DDBJ whole genome shotgun (WGS) entry which is preliminary data.</text>
</comment>
<sequence>MNYNSLVVRTRGFSLSTSRLRLVLIYGIAVFVSLFLFVSLSRRGHLSNVSIPYITGHRKTDLSLPDAPFISWPLARTCSETKWTPGVVFACNNNSGGIGNIRSFILTCVRYAIAAGATGLVLPQIETRSEDDLAHLFNGQQPFSYFFDEAHFRHSLHEACPAMIVYESFEAVPNTHDLRAEPLQPKAMGLRGGCDERDLNRHTDRFRQEFDAMVARSAAEFGLPTVSEQHPRLFQPVWGVQWEWPVAKDGPAFANTFGGLLRLRSDILELGKGIVAAMVKATESRPFAGVHLRTENDALSFWPAFETQAKEFLKTLTTKKLQAVYLATGNATEAGKLRERVEEHGLRVWTKDSLLQDQAELQKRLQSLTWDQQALVDFVVLLSCSYFLGVSPSSFSMTIAAKRHLATNDGSDGGIYTRPWPVNDIGDSRSRLVGNYAGHWDDWLMMYDALWP</sequence>
<reference evidence="5 6" key="1">
    <citation type="submission" date="2024-01" db="EMBL/GenBank/DDBJ databases">
        <authorList>
            <person name="Allen C."/>
            <person name="Tagirdzhanova G."/>
        </authorList>
    </citation>
    <scope>NUCLEOTIDE SEQUENCE [LARGE SCALE GENOMIC DNA]</scope>
</reference>
<protein>
    <recommendedName>
        <fullName evidence="7">Alternative oxidase</fullName>
    </recommendedName>
</protein>
<keyword evidence="4" id="KW-1133">Transmembrane helix</keyword>
<dbReference type="CDD" id="cd11296">
    <property type="entry name" value="O-FucT_like"/>
    <property type="match status" value="1"/>
</dbReference>
<dbReference type="Proteomes" id="UP001642406">
    <property type="component" value="Unassembled WGS sequence"/>
</dbReference>
<proteinExistence type="predicted"/>
<keyword evidence="1" id="KW-0808">Transferase</keyword>
<dbReference type="InterPro" id="IPR019378">
    <property type="entry name" value="GDP-Fuc_O-FucTrfase"/>
</dbReference>
<name>A0ABP0B4S3_9PEZI</name>
<accession>A0ABP0B4S3</accession>
<dbReference type="Pfam" id="PF10250">
    <property type="entry name" value="O-FucT"/>
    <property type="match status" value="1"/>
</dbReference>
<evidence type="ECO:0000256" key="2">
    <source>
        <dbReference type="ARBA" id="ARBA00023253"/>
    </source>
</evidence>
<evidence type="ECO:0000313" key="6">
    <source>
        <dbReference type="Proteomes" id="UP001642406"/>
    </source>
</evidence>
<organism evidence="5 6">
    <name type="scientific">Sporothrix bragantina</name>
    <dbReference type="NCBI Taxonomy" id="671064"/>
    <lineage>
        <taxon>Eukaryota</taxon>
        <taxon>Fungi</taxon>
        <taxon>Dikarya</taxon>
        <taxon>Ascomycota</taxon>
        <taxon>Pezizomycotina</taxon>
        <taxon>Sordariomycetes</taxon>
        <taxon>Sordariomycetidae</taxon>
        <taxon>Ophiostomatales</taxon>
        <taxon>Ophiostomataceae</taxon>
        <taxon>Sporothrix</taxon>
    </lineage>
</organism>
<dbReference type="EMBL" id="CAWUHC010000012">
    <property type="protein sequence ID" value="CAK7214523.1"/>
    <property type="molecule type" value="Genomic_DNA"/>
</dbReference>
<keyword evidence="3" id="KW-0119">Carbohydrate metabolism</keyword>
<evidence type="ECO:0000256" key="1">
    <source>
        <dbReference type="ARBA" id="ARBA00022679"/>
    </source>
</evidence>